<organism evidence="2 3">
    <name type="scientific">Crucibulum laeve</name>
    <dbReference type="NCBI Taxonomy" id="68775"/>
    <lineage>
        <taxon>Eukaryota</taxon>
        <taxon>Fungi</taxon>
        <taxon>Dikarya</taxon>
        <taxon>Basidiomycota</taxon>
        <taxon>Agaricomycotina</taxon>
        <taxon>Agaricomycetes</taxon>
        <taxon>Agaricomycetidae</taxon>
        <taxon>Agaricales</taxon>
        <taxon>Agaricineae</taxon>
        <taxon>Nidulariaceae</taxon>
        <taxon>Crucibulum</taxon>
    </lineage>
</organism>
<reference evidence="2 3" key="1">
    <citation type="journal article" date="2019" name="Nat. Ecol. Evol.">
        <title>Megaphylogeny resolves global patterns of mushroom evolution.</title>
        <authorList>
            <person name="Varga T."/>
            <person name="Krizsan K."/>
            <person name="Foldi C."/>
            <person name="Dima B."/>
            <person name="Sanchez-Garcia M."/>
            <person name="Sanchez-Ramirez S."/>
            <person name="Szollosi G.J."/>
            <person name="Szarkandi J.G."/>
            <person name="Papp V."/>
            <person name="Albert L."/>
            <person name="Andreopoulos W."/>
            <person name="Angelini C."/>
            <person name="Antonin V."/>
            <person name="Barry K.W."/>
            <person name="Bougher N.L."/>
            <person name="Buchanan P."/>
            <person name="Buyck B."/>
            <person name="Bense V."/>
            <person name="Catcheside P."/>
            <person name="Chovatia M."/>
            <person name="Cooper J."/>
            <person name="Damon W."/>
            <person name="Desjardin D."/>
            <person name="Finy P."/>
            <person name="Geml J."/>
            <person name="Haridas S."/>
            <person name="Hughes K."/>
            <person name="Justo A."/>
            <person name="Karasinski D."/>
            <person name="Kautmanova I."/>
            <person name="Kiss B."/>
            <person name="Kocsube S."/>
            <person name="Kotiranta H."/>
            <person name="LaButti K.M."/>
            <person name="Lechner B.E."/>
            <person name="Liimatainen K."/>
            <person name="Lipzen A."/>
            <person name="Lukacs Z."/>
            <person name="Mihaltcheva S."/>
            <person name="Morgado L.N."/>
            <person name="Niskanen T."/>
            <person name="Noordeloos M.E."/>
            <person name="Ohm R.A."/>
            <person name="Ortiz-Santana B."/>
            <person name="Ovrebo C."/>
            <person name="Racz N."/>
            <person name="Riley R."/>
            <person name="Savchenko A."/>
            <person name="Shiryaev A."/>
            <person name="Soop K."/>
            <person name="Spirin V."/>
            <person name="Szebenyi C."/>
            <person name="Tomsovsky M."/>
            <person name="Tulloss R.E."/>
            <person name="Uehling J."/>
            <person name="Grigoriev I.V."/>
            <person name="Vagvolgyi C."/>
            <person name="Papp T."/>
            <person name="Martin F.M."/>
            <person name="Miettinen O."/>
            <person name="Hibbett D.S."/>
            <person name="Nagy L.G."/>
        </authorList>
    </citation>
    <scope>NUCLEOTIDE SEQUENCE [LARGE SCALE GENOMIC DNA]</scope>
    <source>
        <strain evidence="2 3">CBS 166.37</strain>
    </source>
</reference>
<protein>
    <submittedName>
        <fullName evidence="2">Uncharacterized protein</fullName>
    </submittedName>
</protein>
<name>A0A5C3LVS4_9AGAR</name>
<feature type="region of interest" description="Disordered" evidence="1">
    <location>
        <begin position="31"/>
        <end position="66"/>
    </location>
</feature>
<feature type="compositionally biased region" description="Low complexity" evidence="1">
    <location>
        <begin position="53"/>
        <end position="66"/>
    </location>
</feature>
<evidence type="ECO:0000313" key="3">
    <source>
        <dbReference type="Proteomes" id="UP000308652"/>
    </source>
</evidence>
<feature type="compositionally biased region" description="Pro residues" evidence="1">
    <location>
        <begin position="42"/>
        <end position="52"/>
    </location>
</feature>
<evidence type="ECO:0000256" key="1">
    <source>
        <dbReference type="SAM" id="MobiDB-lite"/>
    </source>
</evidence>
<evidence type="ECO:0000313" key="2">
    <source>
        <dbReference type="EMBL" id="TFK37234.1"/>
    </source>
</evidence>
<gene>
    <name evidence="2" type="ORF">BDQ12DRAFT_667172</name>
</gene>
<sequence>MWNIMKITTTIGETTITPTTENITSITFDRYTDPKMTSNPPQQTPSSPPPRYSPSHSLSSSQQPLSATLQPFASPSNWSAQACLTHDMVTGSNKTLGKQLLYYFGKGFGTVLEYGVNIAGDVQGKLLPLVHAILDVMGLIKKAVDESKQDSEKLEKFIGVLDMAIRSLYRPLVQRAKVQWLNKDPVLHCLELLYGLCKEVLRAAEKVQKDNIFPWKVNTLMGQHQFNISDWYNCLYNIHTNISYNIPSPGTEYTRTIQIESNI</sequence>
<dbReference type="EMBL" id="ML213609">
    <property type="protein sequence ID" value="TFK37234.1"/>
    <property type="molecule type" value="Genomic_DNA"/>
</dbReference>
<keyword evidence="3" id="KW-1185">Reference proteome</keyword>
<proteinExistence type="predicted"/>
<dbReference type="Proteomes" id="UP000308652">
    <property type="component" value="Unassembled WGS sequence"/>
</dbReference>
<dbReference type="AlphaFoldDB" id="A0A5C3LVS4"/>
<accession>A0A5C3LVS4</accession>